<evidence type="ECO:0000259" key="11">
    <source>
        <dbReference type="PROSITE" id="PS51918"/>
    </source>
</evidence>
<evidence type="ECO:0000256" key="3">
    <source>
        <dbReference type="ARBA" id="ARBA00012126"/>
    </source>
</evidence>
<organism evidence="12 13">
    <name type="scientific">Candidatus Marsarchaeota G1 archaeon OSP_D</name>
    <dbReference type="NCBI Taxonomy" id="1978155"/>
    <lineage>
        <taxon>Archaea</taxon>
        <taxon>Candidatus Marsarchaeota</taxon>
        <taxon>Candidatus Marsarchaeota group 1</taxon>
    </lineage>
</organism>
<dbReference type="GO" id="GO:0051539">
    <property type="term" value="F:4 iron, 4 sulfur cluster binding"/>
    <property type="evidence" value="ECO:0007669"/>
    <property type="project" value="UniProtKB-KW"/>
</dbReference>
<evidence type="ECO:0000256" key="5">
    <source>
        <dbReference type="ARBA" id="ARBA00022691"/>
    </source>
</evidence>
<evidence type="ECO:0000256" key="1">
    <source>
        <dbReference type="ARBA" id="ARBA00001966"/>
    </source>
</evidence>
<dbReference type="HAMAP" id="MF_01611">
    <property type="entry name" value="FO_synth_sub1"/>
    <property type="match status" value="1"/>
</dbReference>
<dbReference type="InterPro" id="IPR019939">
    <property type="entry name" value="CofG_family"/>
</dbReference>
<reference evidence="12 13" key="1">
    <citation type="submission" date="2017-04" db="EMBL/GenBank/DDBJ databases">
        <title>Novel microbial lineages endemic to geothermal iron-oxide mats fill important gaps in the evolutionary history of Archaea.</title>
        <authorList>
            <person name="Jay Z.J."/>
            <person name="Beam J.P."/>
            <person name="Dlakic M."/>
            <person name="Rusch D.B."/>
            <person name="Kozubal M.A."/>
            <person name="Inskeep W.P."/>
        </authorList>
    </citation>
    <scope>NUCLEOTIDE SEQUENCE [LARGE SCALE GENOMIC DNA]</scope>
    <source>
        <strain evidence="12">OSP_D</strain>
    </source>
</reference>
<evidence type="ECO:0000313" key="13">
    <source>
        <dbReference type="Proteomes" id="UP000240880"/>
    </source>
</evidence>
<evidence type="ECO:0000256" key="6">
    <source>
        <dbReference type="ARBA" id="ARBA00022723"/>
    </source>
</evidence>
<dbReference type="InterPro" id="IPR013785">
    <property type="entry name" value="Aldolase_TIM"/>
</dbReference>
<dbReference type="SMART" id="SM00729">
    <property type="entry name" value="Elp3"/>
    <property type="match status" value="1"/>
</dbReference>
<evidence type="ECO:0000256" key="9">
    <source>
        <dbReference type="ARBA" id="ARBA00023239"/>
    </source>
</evidence>
<dbReference type="SFLD" id="SFLDF00294">
    <property type="entry name" value="7_8-didemethyl-8-hydroxy-5-dea"/>
    <property type="match status" value="1"/>
</dbReference>
<proteinExistence type="inferred from homology"/>
<dbReference type="GO" id="GO:0044689">
    <property type="term" value="F:7,8-didemethyl-8-hydroxy-5-deazariboflavin synthase activity"/>
    <property type="evidence" value="ECO:0007669"/>
    <property type="project" value="UniProtKB-EC"/>
</dbReference>
<dbReference type="InterPro" id="IPR007197">
    <property type="entry name" value="rSAM"/>
</dbReference>
<evidence type="ECO:0000313" key="12">
    <source>
        <dbReference type="EMBL" id="PSN81841.1"/>
    </source>
</evidence>
<dbReference type="EMBL" id="NEXC01000135">
    <property type="protein sequence ID" value="PSN81841.1"/>
    <property type="molecule type" value="Genomic_DNA"/>
</dbReference>
<name>A0A2R6A635_9ARCH</name>
<comment type="catalytic activity">
    <reaction evidence="10">
        <text>5-amino-5-(4-hydroxybenzyl)-6-(D-ribitylimino)-5,6-dihydrouracil + S-adenosyl-L-methionine = 7,8-didemethyl-8-hydroxy-5-deazariboflavin + 5'-deoxyadenosine + L-methionine + NH4(+) + H(+)</text>
        <dbReference type="Rhea" id="RHEA:55204"/>
        <dbReference type="ChEBI" id="CHEBI:15378"/>
        <dbReference type="ChEBI" id="CHEBI:17319"/>
        <dbReference type="ChEBI" id="CHEBI:28938"/>
        <dbReference type="ChEBI" id="CHEBI:57844"/>
        <dbReference type="ChEBI" id="CHEBI:59789"/>
        <dbReference type="ChEBI" id="CHEBI:59904"/>
        <dbReference type="ChEBI" id="CHEBI:85936"/>
        <dbReference type="EC" id="4.3.1.32"/>
    </reaction>
</comment>
<gene>
    <name evidence="12" type="ORF">B9Q01_09855</name>
</gene>
<dbReference type="InterPro" id="IPR034405">
    <property type="entry name" value="F420"/>
</dbReference>
<dbReference type="CDD" id="cd01335">
    <property type="entry name" value="Radical_SAM"/>
    <property type="match status" value="1"/>
</dbReference>
<dbReference type="Gene3D" id="3.20.20.70">
    <property type="entry name" value="Aldolase class I"/>
    <property type="match status" value="1"/>
</dbReference>
<keyword evidence="9" id="KW-0456">Lyase</keyword>
<dbReference type="SFLD" id="SFLDG01388">
    <property type="entry name" value="7_8-didemethyl-8-hydroxy-5-dea"/>
    <property type="match status" value="1"/>
</dbReference>
<dbReference type="AlphaFoldDB" id="A0A2R6A635"/>
<dbReference type="EC" id="4.3.1.32" evidence="3"/>
<keyword evidence="8" id="KW-0411">Iron-sulfur</keyword>
<accession>A0A2R6A635</accession>
<keyword evidence="5" id="KW-0949">S-adenosyl-L-methionine</keyword>
<comment type="caution">
    <text evidence="12">The sequence shown here is derived from an EMBL/GenBank/DDBJ whole genome shotgun (WGS) entry which is preliminary data.</text>
</comment>
<dbReference type="GO" id="GO:0016765">
    <property type="term" value="F:transferase activity, transferring alkyl or aryl (other than methyl) groups"/>
    <property type="evidence" value="ECO:0007669"/>
    <property type="project" value="InterPro"/>
</dbReference>
<dbReference type="Pfam" id="PF04055">
    <property type="entry name" value="Radical_SAM"/>
    <property type="match status" value="1"/>
</dbReference>
<keyword evidence="6" id="KW-0479">Metal-binding</keyword>
<dbReference type="GO" id="GO:0046872">
    <property type="term" value="F:metal ion binding"/>
    <property type="evidence" value="ECO:0007669"/>
    <property type="project" value="UniProtKB-KW"/>
</dbReference>
<evidence type="ECO:0000256" key="4">
    <source>
        <dbReference type="ARBA" id="ARBA00022485"/>
    </source>
</evidence>
<dbReference type="NCBIfam" id="NF004884">
    <property type="entry name" value="PRK06245.1"/>
    <property type="match status" value="1"/>
</dbReference>
<comment type="pathway">
    <text evidence="2">Cofactor biosynthesis; coenzyme F0 biosynthesis.</text>
</comment>
<dbReference type="PANTHER" id="PTHR43076">
    <property type="entry name" value="FO SYNTHASE (COFH)"/>
    <property type="match status" value="1"/>
</dbReference>
<dbReference type="UniPathway" id="UPA00072"/>
<evidence type="ECO:0000256" key="2">
    <source>
        <dbReference type="ARBA" id="ARBA00004712"/>
    </source>
</evidence>
<feature type="domain" description="Radical SAM core" evidence="11">
    <location>
        <begin position="54"/>
        <end position="300"/>
    </location>
</feature>
<dbReference type="InterPro" id="IPR058240">
    <property type="entry name" value="rSAM_sf"/>
</dbReference>
<evidence type="ECO:0000256" key="8">
    <source>
        <dbReference type="ARBA" id="ARBA00023014"/>
    </source>
</evidence>
<dbReference type="Proteomes" id="UP000240880">
    <property type="component" value="Unassembled WGS sequence"/>
</dbReference>
<protein>
    <recommendedName>
        <fullName evidence="3">7,8-didemethyl-8-hydroxy-5-deazariboflavin synthase</fullName>
        <ecNumber evidence="3">4.3.1.32</ecNumber>
    </recommendedName>
</protein>
<dbReference type="SFLD" id="SFLDS00029">
    <property type="entry name" value="Radical_SAM"/>
    <property type="match status" value="1"/>
</dbReference>
<keyword evidence="4" id="KW-0004">4Fe-4S</keyword>
<dbReference type="SUPFAM" id="SSF102114">
    <property type="entry name" value="Radical SAM enzymes"/>
    <property type="match status" value="1"/>
</dbReference>
<dbReference type="SFLD" id="SFLDG01064">
    <property type="entry name" value="F420__menaquinone_cofactor_bio"/>
    <property type="match status" value="1"/>
</dbReference>
<sequence>MKPFYFCSRFRVVLYAEELLLKAKEGKSLAIDEYLELYELFKSYTPSCFKPSLVTYSRKVFIPLTNLCRDSCGYCTFAKKPWESSAKTYTISEVLEVVKKAEALGCKEALFSLGDKPELVYPEYAEFLKKMGFKSTIEYLIHACDQVNKSSALLPHVNPGTLSWSQMKELRRVCASMGVMLENVSERLMEKGMAHENCPDKHPRARLAMIKAAGNLRIPFTTGILVGIGENVRERVESLLALRAIQEQFGHIQEVIIQNFRPKKGTRMERFNEPDTRDFLATISLAKLVLGDLTTIQAPPNLARAPLYEYLERGVSDFGGISPLTMDYINPEAPWPHLGWLKKELEAHGFKFRERLCVYPRYIKEKGWVDDVFLGKIKEYVGEDGLVKPKWEAF</sequence>
<evidence type="ECO:0000256" key="10">
    <source>
        <dbReference type="ARBA" id="ARBA00048974"/>
    </source>
</evidence>
<dbReference type="InterPro" id="IPR006638">
    <property type="entry name" value="Elp3/MiaA/NifB-like_rSAM"/>
</dbReference>
<dbReference type="PROSITE" id="PS51918">
    <property type="entry name" value="RADICAL_SAM"/>
    <property type="match status" value="1"/>
</dbReference>
<comment type="cofactor">
    <cofactor evidence="1">
        <name>[4Fe-4S] cluster</name>
        <dbReference type="ChEBI" id="CHEBI:49883"/>
    </cofactor>
</comment>
<dbReference type="PANTHER" id="PTHR43076:SF15">
    <property type="entry name" value="7,8-DIDEMETHYL-8-HYDROXY-5-DEAZARIBOFLAVIN SYNTHASE"/>
    <property type="match status" value="1"/>
</dbReference>
<keyword evidence="7" id="KW-0408">Iron</keyword>
<evidence type="ECO:0000256" key="7">
    <source>
        <dbReference type="ARBA" id="ARBA00023004"/>
    </source>
</evidence>
<dbReference type="NCBIfam" id="TIGR03550">
    <property type="entry name" value="F420_cofG"/>
    <property type="match status" value="1"/>
</dbReference>